<organism evidence="13 14">
    <name type="scientific">Paenibacillus alvei</name>
    <name type="common">Bacillus alvei</name>
    <dbReference type="NCBI Taxonomy" id="44250"/>
    <lineage>
        <taxon>Bacteria</taxon>
        <taxon>Bacillati</taxon>
        <taxon>Bacillota</taxon>
        <taxon>Bacilli</taxon>
        <taxon>Bacillales</taxon>
        <taxon>Paenibacillaceae</taxon>
        <taxon>Paenibacillus</taxon>
    </lineage>
</organism>
<dbReference type="NCBIfam" id="NF005394">
    <property type="entry name" value="PRK06939.1"/>
    <property type="match status" value="1"/>
</dbReference>
<dbReference type="Pfam" id="PF00155">
    <property type="entry name" value="Aminotran_1_2"/>
    <property type="match status" value="1"/>
</dbReference>
<dbReference type="NCBIfam" id="TIGR01825">
    <property type="entry name" value="gly_Cac_T_rel"/>
    <property type="match status" value="1"/>
</dbReference>
<evidence type="ECO:0000256" key="11">
    <source>
        <dbReference type="RuleBase" id="RU003693"/>
    </source>
</evidence>
<comment type="pathway">
    <text evidence="2 11">Cofactor biosynthesis; biotin biosynthesis.</text>
</comment>
<dbReference type="InterPro" id="IPR050087">
    <property type="entry name" value="AON_synthase_class-II"/>
</dbReference>
<accession>A0A383RKS5</accession>
<evidence type="ECO:0000313" key="13">
    <source>
        <dbReference type="EMBL" id="SYX87627.1"/>
    </source>
</evidence>
<dbReference type="Gene3D" id="3.90.1150.10">
    <property type="entry name" value="Aspartate Aminotransferase, domain 1"/>
    <property type="match status" value="1"/>
</dbReference>
<comment type="function">
    <text evidence="11">Catalyzes the decarboxylative condensation of pimeloyl-[acyl-carrier protein] and L-alanine to produce 8-amino-7-oxononanoate (AON), [acyl-carrier protein], and carbon dioxide.</text>
</comment>
<feature type="domain" description="Aminotransferase class I/classII large" evidence="12">
    <location>
        <begin position="42"/>
        <end position="379"/>
    </location>
</feature>
<dbReference type="AlphaFoldDB" id="A0A383RKS5"/>
<keyword evidence="13" id="KW-0436">Ligase</keyword>
<dbReference type="NCBIfam" id="TIGR00858">
    <property type="entry name" value="bioF"/>
    <property type="match status" value="1"/>
</dbReference>
<evidence type="ECO:0000256" key="6">
    <source>
        <dbReference type="ARBA" id="ARBA00022756"/>
    </source>
</evidence>
<dbReference type="CDD" id="cd06454">
    <property type="entry name" value="KBL_like"/>
    <property type="match status" value="1"/>
</dbReference>
<comment type="subunit">
    <text evidence="4 11">Homodimer.</text>
</comment>
<comment type="catalytic activity">
    <reaction evidence="9 11">
        <text>6-carboxyhexanoyl-[ACP] + L-alanine + H(+) = (8S)-8-amino-7-oxononanoate + holo-[ACP] + CO2</text>
        <dbReference type="Rhea" id="RHEA:42288"/>
        <dbReference type="Rhea" id="RHEA-COMP:9685"/>
        <dbReference type="Rhea" id="RHEA-COMP:9955"/>
        <dbReference type="ChEBI" id="CHEBI:15378"/>
        <dbReference type="ChEBI" id="CHEBI:16526"/>
        <dbReference type="ChEBI" id="CHEBI:57972"/>
        <dbReference type="ChEBI" id="CHEBI:64479"/>
        <dbReference type="ChEBI" id="CHEBI:78846"/>
        <dbReference type="ChEBI" id="CHEBI:149468"/>
        <dbReference type="EC" id="2.3.1.47"/>
    </reaction>
</comment>
<evidence type="ECO:0000256" key="7">
    <source>
        <dbReference type="ARBA" id="ARBA00022898"/>
    </source>
</evidence>
<feature type="modified residue" description="N6-(pyridoxal phosphate)lysine" evidence="10">
    <location>
        <position position="240"/>
    </location>
</feature>
<dbReference type="GO" id="GO:0030170">
    <property type="term" value="F:pyridoxal phosphate binding"/>
    <property type="evidence" value="ECO:0007669"/>
    <property type="project" value="InterPro"/>
</dbReference>
<evidence type="ECO:0000256" key="9">
    <source>
        <dbReference type="ARBA" id="ARBA00047715"/>
    </source>
</evidence>
<proteinExistence type="inferred from homology"/>
<dbReference type="GO" id="GO:0016874">
    <property type="term" value="F:ligase activity"/>
    <property type="evidence" value="ECO:0007669"/>
    <property type="project" value="UniProtKB-KW"/>
</dbReference>
<keyword evidence="6" id="KW-0093">Biotin biosynthesis</keyword>
<keyword evidence="7 10" id="KW-0663">Pyridoxal phosphate</keyword>
<dbReference type="RefSeq" id="WP_138189170.1">
    <property type="nucleotide sequence ID" value="NZ_LS992241.1"/>
</dbReference>
<dbReference type="UniPathway" id="UPA00078"/>
<dbReference type="InterPro" id="IPR004723">
    <property type="entry name" value="AONS_Archaea/Proteobacteria"/>
</dbReference>
<protein>
    <recommendedName>
        <fullName evidence="11">8-amino-7-ketopelargonate synthase</fullName>
        <ecNumber evidence="11">2.3.1.47</ecNumber>
    </recommendedName>
</protein>
<gene>
    <name evidence="13" type="primary">kbl</name>
    <name evidence="13" type="ORF">PBLR_16057</name>
</gene>
<sequence>MAGFEVIESQLRSLKAEGRYRPLTVWQGGSDSWMTLQDGRRVLQMSSNNYLGLTKHPALKQAAIEAIEAYGVGAGSVRTITGTLDIHDQLEQRLAAFKGTEATLVFQSGLTTNQGVLSSILGPDDVVISDELNHASIIDGIRLTKTNKRIYAHKNMDQLEDVLKDSGSYRQRIVVTDGVFSMDGDIAPLPSIVELAERYDALVYVDDAHASGVLGKCGKGSTDHFGLHGRVHIQVGTLSKAIGAVGGYVASSQVLKDYLTHTARSFLFSTALPPSVAATCLAAIDVLQREPELTERLWTNANSFRASLQSDGFDTGESETPIIPIIVGDPARTMAFSQRLLEEGICAQGIVYPTVALERGRVRLIVTAQHTTEDLEFARDVLKKVGTEFGIL</sequence>
<evidence type="ECO:0000256" key="4">
    <source>
        <dbReference type="ARBA" id="ARBA00011738"/>
    </source>
</evidence>
<dbReference type="SUPFAM" id="SSF53383">
    <property type="entry name" value="PLP-dependent transferases"/>
    <property type="match status" value="1"/>
</dbReference>
<evidence type="ECO:0000256" key="3">
    <source>
        <dbReference type="ARBA" id="ARBA00010008"/>
    </source>
</evidence>
<dbReference type="Gene3D" id="3.40.640.10">
    <property type="entry name" value="Type I PLP-dependent aspartate aminotransferase-like (Major domain)"/>
    <property type="match status" value="1"/>
</dbReference>
<evidence type="ECO:0000256" key="2">
    <source>
        <dbReference type="ARBA" id="ARBA00004746"/>
    </source>
</evidence>
<keyword evidence="8 13" id="KW-0012">Acyltransferase</keyword>
<dbReference type="PANTHER" id="PTHR13693:SF3">
    <property type="entry name" value="LD36009P"/>
    <property type="match status" value="1"/>
</dbReference>
<dbReference type="InterPro" id="IPR010962">
    <property type="entry name" value="AONS_Archaea/Firmicutes"/>
</dbReference>
<dbReference type="FunFam" id="3.40.640.10:FF:000006">
    <property type="entry name" value="5-aminolevulinate synthase, mitochondrial"/>
    <property type="match status" value="1"/>
</dbReference>
<dbReference type="InterPro" id="IPR015424">
    <property type="entry name" value="PyrdxlP-dep_Trfase"/>
</dbReference>
<dbReference type="PROSITE" id="PS00599">
    <property type="entry name" value="AA_TRANSFER_CLASS_2"/>
    <property type="match status" value="1"/>
</dbReference>
<evidence type="ECO:0000313" key="14">
    <source>
        <dbReference type="Proteomes" id="UP000304148"/>
    </source>
</evidence>
<evidence type="ECO:0000259" key="12">
    <source>
        <dbReference type="Pfam" id="PF00155"/>
    </source>
</evidence>
<evidence type="ECO:0000256" key="5">
    <source>
        <dbReference type="ARBA" id="ARBA00022679"/>
    </source>
</evidence>
<dbReference type="Proteomes" id="UP000304148">
    <property type="component" value="Chromosome"/>
</dbReference>
<comment type="cofactor">
    <cofactor evidence="1 10 11">
        <name>pyridoxal 5'-phosphate</name>
        <dbReference type="ChEBI" id="CHEBI:597326"/>
    </cofactor>
</comment>
<reference evidence="14" key="1">
    <citation type="submission" date="2018-08" db="EMBL/GenBank/DDBJ databases">
        <authorList>
            <person name="Chevrot R."/>
        </authorList>
    </citation>
    <scope>NUCLEOTIDE SEQUENCE [LARGE SCALE GENOMIC DNA]</scope>
</reference>
<keyword evidence="5 11" id="KW-0808">Transferase</keyword>
<dbReference type="GO" id="GO:0008710">
    <property type="term" value="F:8-amino-7-oxononanoate synthase activity"/>
    <property type="evidence" value="ECO:0007669"/>
    <property type="project" value="UniProtKB-UniRule"/>
</dbReference>
<evidence type="ECO:0000256" key="10">
    <source>
        <dbReference type="PIRSR" id="PIRSR604723-51"/>
    </source>
</evidence>
<evidence type="ECO:0000256" key="8">
    <source>
        <dbReference type="ARBA" id="ARBA00023315"/>
    </source>
</evidence>
<name>A0A383RKS5_PAEAL</name>
<dbReference type="PANTHER" id="PTHR13693">
    <property type="entry name" value="CLASS II AMINOTRANSFERASE/8-AMINO-7-OXONONANOATE SYNTHASE"/>
    <property type="match status" value="1"/>
</dbReference>
<dbReference type="InterPro" id="IPR015422">
    <property type="entry name" value="PyrdxlP-dep_Trfase_small"/>
</dbReference>
<dbReference type="EMBL" id="LS992241">
    <property type="protein sequence ID" value="SYX87627.1"/>
    <property type="molecule type" value="Genomic_DNA"/>
</dbReference>
<evidence type="ECO:0000256" key="1">
    <source>
        <dbReference type="ARBA" id="ARBA00001933"/>
    </source>
</evidence>
<dbReference type="InterPro" id="IPR004839">
    <property type="entry name" value="Aminotransferase_I/II_large"/>
</dbReference>
<dbReference type="InterPro" id="IPR015421">
    <property type="entry name" value="PyrdxlP-dep_Trfase_major"/>
</dbReference>
<dbReference type="GO" id="GO:0009102">
    <property type="term" value="P:biotin biosynthetic process"/>
    <property type="evidence" value="ECO:0007669"/>
    <property type="project" value="UniProtKB-UniRule"/>
</dbReference>
<comment type="similarity">
    <text evidence="3 11">Belongs to the class-II pyridoxal-phosphate-dependent aminotransferase family. BioF subfamily.</text>
</comment>
<dbReference type="EC" id="2.3.1.47" evidence="11"/>
<dbReference type="InterPro" id="IPR001917">
    <property type="entry name" value="Aminotrans_II_pyridoxalP_BS"/>
</dbReference>